<dbReference type="InterPro" id="IPR013785">
    <property type="entry name" value="Aldolase_TIM"/>
</dbReference>
<dbReference type="NCBIfam" id="NF004019">
    <property type="entry name" value="PRK05481.1"/>
    <property type="match status" value="1"/>
</dbReference>
<accession>A0A381QGI8</accession>
<dbReference type="SUPFAM" id="SSF102114">
    <property type="entry name" value="Radical SAM enzymes"/>
    <property type="match status" value="1"/>
</dbReference>
<protein>
    <recommendedName>
        <fullName evidence="3">lipoyl synthase</fullName>
        <ecNumber evidence="3">2.8.1.8</ecNumber>
    </recommendedName>
</protein>
<evidence type="ECO:0000256" key="2">
    <source>
        <dbReference type="ARBA" id="ARBA00004173"/>
    </source>
</evidence>
<dbReference type="SFLD" id="SFLDF00271">
    <property type="entry name" value="lipoyl_synthase"/>
    <property type="match status" value="1"/>
</dbReference>
<evidence type="ECO:0000256" key="10">
    <source>
        <dbReference type="ARBA" id="ARBA00023014"/>
    </source>
</evidence>
<evidence type="ECO:0000256" key="3">
    <source>
        <dbReference type="ARBA" id="ARBA00012237"/>
    </source>
</evidence>
<dbReference type="GO" id="GO:0051539">
    <property type="term" value="F:4 iron, 4 sulfur cluster binding"/>
    <property type="evidence" value="ECO:0007669"/>
    <property type="project" value="UniProtKB-KW"/>
</dbReference>
<dbReference type="SMART" id="SM00729">
    <property type="entry name" value="Elp3"/>
    <property type="match status" value="1"/>
</dbReference>
<dbReference type="GO" id="GO:0016992">
    <property type="term" value="F:lipoate synthase activity"/>
    <property type="evidence" value="ECO:0007669"/>
    <property type="project" value="UniProtKB-EC"/>
</dbReference>
<keyword evidence="4" id="KW-0004">4Fe-4S</keyword>
<feature type="domain" description="Radical SAM core" evidence="12">
    <location>
        <begin position="54"/>
        <end position="272"/>
    </location>
</feature>
<dbReference type="Pfam" id="PF16881">
    <property type="entry name" value="LIAS_N"/>
    <property type="match status" value="1"/>
</dbReference>
<evidence type="ECO:0000256" key="7">
    <source>
        <dbReference type="ARBA" id="ARBA00022691"/>
    </source>
</evidence>
<organism evidence="13">
    <name type="scientific">marine metagenome</name>
    <dbReference type="NCBI Taxonomy" id="408172"/>
    <lineage>
        <taxon>unclassified sequences</taxon>
        <taxon>metagenomes</taxon>
        <taxon>ecological metagenomes</taxon>
    </lineage>
</organism>
<dbReference type="EMBL" id="UINC01001291">
    <property type="protein sequence ID" value="SUZ76773.1"/>
    <property type="molecule type" value="Genomic_DNA"/>
</dbReference>
<dbReference type="NCBIfam" id="NF009544">
    <property type="entry name" value="PRK12928.1"/>
    <property type="match status" value="1"/>
</dbReference>
<dbReference type="EC" id="2.8.1.8" evidence="3"/>
<keyword evidence="6" id="KW-0808">Transferase</keyword>
<dbReference type="InterPro" id="IPR003698">
    <property type="entry name" value="Lipoyl_synth"/>
</dbReference>
<keyword evidence="8" id="KW-0479">Metal-binding</keyword>
<gene>
    <name evidence="13" type="ORF">METZ01_LOCUS29627</name>
</gene>
<evidence type="ECO:0000256" key="11">
    <source>
        <dbReference type="ARBA" id="ARBA00047326"/>
    </source>
</evidence>
<keyword evidence="9" id="KW-0408">Iron</keyword>
<evidence type="ECO:0000256" key="5">
    <source>
        <dbReference type="ARBA" id="ARBA00022490"/>
    </source>
</evidence>
<reference evidence="13" key="1">
    <citation type="submission" date="2018-05" db="EMBL/GenBank/DDBJ databases">
        <authorList>
            <person name="Lanie J.A."/>
            <person name="Ng W.-L."/>
            <person name="Kazmierczak K.M."/>
            <person name="Andrzejewski T.M."/>
            <person name="Davidsen T.M."/>
            <person name="Wayne K.J."/>
            <person name="Tettelin H."/>
            <person name="Glass J.I."/>
            <person name="Rusch D."/>
            <person name="Podicherti R."/>
            <person name="Tsui H.-C.T."/>
            <person name="Winkler M.E."/>
        </authorList>
    </citation>
    <scope>NUCLEOTIDE SEQUENCE</scope>
</reference>
<keyword evidence="5" id="KW-0963">Cytoplasm</keyword>
<dbReference type="InterPro" id="IPR058240">
    <property type="entry name" value="rSAM_sf"/>
</dbReference>
<dbReference type="PANTHER" id="PTHR10949:SF0">
    <property type="entry name" value="LIPOYL SYNTHASE, MITOCHONDRIAL"/>
    <property type="match status" value="1"/>
</dbReference>
<evidence type="ECO:0000256" key="1">
    <source>
        <dbReference type="ARBA" id="ARBA00001966"/>
    </source>
</evidence>
<dbReference type="SFLD" id="SFLDS00029">
    <property type="entry name" value="Radical_SAM"/>
    <property type="match status" value="1"/>
</dbReference>
<dbReference type="NCBIfam" id="TIGR00510">
    <property type="entry name" value="lipA"/>
    <property type="match status" value="1"/>
</dbReference>
<evidence type="ECO:0000256" key="4">
    <source>
        <dbReference type="ARBA" id="ARBA00022485"/>
    </source>
</evidence>
<dbReference type="InterPro" id="IPR031691">
    <property type="entry name" value="LIAS_N"/>
</dbReference>
<proteinExistence type="inferred from homology"/>
<evidence type="ECO:0000256" key="6">
    <source>
        <dbReference type="ARBA" id="ARBA00022679"/>
    </source>
</evidence>
<evidence type="ECO:0000256" key="9">
    <source>
        <dbReference type="ARBA" id="ARBA00023004"/>
    </source>
</evidence>
<dbReference type="PIRSF" id="PIRSF005963">
    <property type="entry name" value="Lipoyl_synth"/>
    <property type="match status" value="1"/>
</dbReference>
<dbReference type="GO" id="GO:0005739">
    <property type="term" value="C:mitochondrion"/>
    <property type="evidence" value="ECO:0007669"/>
    <property type="project" value="UniProtKB-SubCell"/>
</dbReference>
<evidence type="ECO:0000259" key="12">
    <source>
        <dbReference type="PROSITE" id="PS51918"/>
    </source>
</evidence>
<keyword evidence="7" id="KW-0949">S-adenosyl-L-methionine</keyword>
<comment type="subcellular location">
    <subcellularLocation>
        <location evidence="2">Mitochondrion</location>
    </subcellularLocation>
</comment>
<dbReference type="Gene3D" id="3.20.20.70">
    <property type="entry name" value="Aldolase class I"/>
    <property type="match status" value="1"/>
</dbReference>
<dbReference type="GO" id="GO:0046872">
    <property type="term" value="F:metal ion binding"/>
    <property type="evidence" value="ECO:0007669"/>
    <property type="project" value="UniProtKB-KW"/>
</dbReference>
<dbReference type="Pfam" id="PF04055">
    <property type="entry name" value="Radical_SAM"/>
    <property type="match status" value="1"/>
</dbReference>
<dbReference type="InterPro" id="IPR007197">
    <property type="entry name" value="rSAM"/>
</dbReference>
<dbReference type="PANTHER" id="PTHR10949">
    <property type="entry name" value="LIPOYL SYNTHASE"/>
    <property type="match status" value="1"/>
</dbReference>
<evidence type="ECO:0000256" key="8">
    <source>
        <dbReference type="ARBA" id="ARBA00022723"/>
    </source>
</evidence>
<evidence type="ECO:0000313" key="13">
    <source>
        <dbReference type="EMBL" id="SUZ76773.1"/>
    </source>
</evidence>
<sequence>VSTTTTRLSPKKPPWLKVPFPGGERYSWIKKRAANLNLSTVCEEANCPNIGECWNGGTATFMLMGDTCTRGCRFCSVKSAKNPGALDPEEPKKLAETVKNLALKYVVLTTVNRDDLPDQGASHIARCIRSTQRACPEMLIEMLMPDFQGKIELVQQVINARPAVLAHNLETVRSLTDRVRDSRASYDQSLDVLRYLKQQCPDGYTKSSLMLGVGESRTETMQAMKDLRDVGVDFLTIGQYLQPSKKHLKVEKFMHPDEFDELALQGDKMGFEYVASGPLVRSSYKAAEFYIERKIRVNA</sequence>
<comment type="catalytic activity">
    <reaction evidence="11">
        <text>[[Fe-S] cluster scaffold protein carrying a second [4Fe-4S](2+) cluster] + N(6)-octanoyl-L-lysyl-[protein] + 2 oxidized [2Fe-2S]-[ferredoxin] + 2 S-adenosyl-L-methionine + 4 H(+) = [[Fe-S] cluster scaffold protein] + N(6)-[(R)-dihydrolipoyl]-L-lysyl-[protein] + 4 Fe(3+) + 2 hydrogen sulfide + 2 5'-deoxyadenosine + 2 L-methionine + 2 reduced [2Fe-2S]-[ferredoxin]</text>
        <dbReference type="Rhea" id="RHEA:16585"/>
        <dbReference type="Rhea" id="RHEA-COMP:9928"/>
        <dbReference type="Rhea" id="RHEA-COMP:10000"/>
        <dbReference type="Rhea" id="RHEA-COMP:10001"/>
        <dbReference type="Rhea" id="RHEA-COMP:10475"/>
        <dbReference type="Rhea" id="RHEA-COMP:14568"/>
        <dbReference type="Rhea" id="RHEA-COMP:14569"/>
        <dbReference type="ChEBI" id="CHEBI:15378"/>
        <dbReference type="ChEBI" id="CHEBI:17319"/>
        <dbReference type="ChEBI" id="CHEBI:29034"/>
        <dbReference type="ChEBI" id="CHEBI:29919"/>
        <dbReference type="ChEBI" id="CHEBI:33722"/>
        <dbReference type="ChEBI" id="CHEBI:33737"/>
        <dbReference type="ChEBI" id="CHEBI:33738"/>
        <dbReference type="ChEBI" id="CHEBI:57844"/>
        <dbReference type="ChEBI" id="CHEBI:59789"/>
        <dbReference type="ChEBI" id="CHEBI:78809"/>
        <dbReference type="ChEBI" id="CHEBI:83100"/>
        <dbReference type="EC" id="2.8.1.8"/>
    </reaction>
</comment>
<dbReference type="SFLD" id="SFLDG01058">
    <property type="entry name" value="lipoyl_synthase_like"/>
    <property type="match status" value="1"/>
</dbReference>
<dbReference type="AlphaFoldDB" id="A0A381QGI8"/>
<feature type="non-terminal residue" evidence="13">
    <location>
        <position position="1"/>
    </location>
</feature>
<dbReference type="FunFam" id="3.20.20.70:FF:000040">
    <property type="entry name" value="Lipoyl synthase"/>
    <property type="match status" value="1"/>
</dbReference>
<dbReference type="InterPro" id="IPR006638">
    <property type="entry name" value="Elp3/MiaA/NifB-like_rSAM"/>
</dbReference>
<dbReference type="HAMAP" id="MF_00206">
    <property type="entry name" value="Lipoyl_synth"/>
    <property type="match status" value="1"/>
</dbReference>
<comment type="cofactor">
    <cofactor evidence="1">
        <name>[4Fe-4S] cluster</name>
        <dbReference type="ChEBI" id="CHEBI:49883"/>
    </cofactor>
</comment>
<dbReference type="PROSITE" id="PS51918">
    <property type="entry name" value="RADICAL_SAM"/>
    <property type="match status" value="1"/>
</dbReference>
<keyword evidence="10" id="KW-0411">Iron-sulfur</keyword>
<name>A0A381QGI8_9ZZZZ</name>